<sequence length="104" mass="11563">MLGNPLANTARTADRLIRPAIKKVLNLPMSTLCGDFVYISRRQGGLGFASLSQKTELGLLRLIAKMSTCEDSASRALAEIWTTQVYEASFRLGRWRSKSRKSKS</sequence>
<protein>
    <submittedName>
        <fullName evidence="1">Uncharacterized protein</fullName>
    </submittedName>
</protein>
<dbReference type="EMBL" id="KL367565">
    <property type="protein sequence ID" value="KFD63865.1"/>
    <property type="molecule type" value="Genomic_DNA"/>
</dbReference>
<organism evidence="1 3">
    <name type="scientific">Trichuris suis</name>
    <name type="common">pig whipworm</name>
    <dbReference type="NCBI Taxonomy" id="68888"/>
    <lineage>
        <taxon>Eukaryota</taxon>
        <taxon>Metazoa</taxon>
        <taxon>Ecdysozoa</taxon>
        <taxon>Nematoda</taxon>
        <taxon>Enoplea</taxon>
        <taxon>Dorylaimia</taxon>
        <taxon>Trichinellida</taxon>
        <taxon>Trichuridae</taxon>
        <taxon>Trichuris</taxon>
    </lineage>
</organism>
<gene>
    <name evidence="1" type="ORF">M513_06480</name>
    <name evidence="2" type="ORF">M514_06480</name>
</gene>
<evidence type="ECO:0000313" key="2">
    <source>
        <dbReference type="EMBL" id="KFD63865.1"/>
    </source>
</evidence>
<keyword evidence="3" id="KW-1185">Reference proteome</keyword>
<reference evidence="1 3" key="1">
    <citation type="journal article" date="2014" name="Nat. Genet.">
        <title>Genome and transcriptome of the porcine whipworm Trichuris suis.</title>
        <authorList>
            <person name="Jex A.R."/>
            <person name="Nejsum P."/>
            <person name="Schwarz E.M."/>
            <person name="Hu L."/>
            <person name="Young N.D."/>
            <person name="Hall R.S."/>
            <person name="Korhonen P.K."/>
            <person name="Liao S."/>
            <person name="Thamsborg S."/>
            <person name="Xia J."/>
            <person name="Xu P."/>
            <person name="Wang S."/>
            <person name="Scheerlinck J.P."/>
            <person name="Hofmann A."/>
            <person name="Sternberg P.W."/>
            <person name="Wang J."/>
            <person name="Gasser R.B."/>
        </authorList>
    </citation>
    <scope>NUCLEOTIDE SEQUENCE [LARGE SCALE GENOMIC DNA]</scope>
    <source>
        <strain evidence="2">DCEP-RM93F</strain>
        <strain evidence="1">DCEP-RM93M</strain>
    </source>
</reference>
<dbReference type="Proteomes" id="UP000030758">
    <property type="component" value="Unassembled WGS sequence"/>
</dbReference>
<evidence type="ECO:0000313" key="3">
    <source>
        <dbReference type="Proteomes" id="UP000030764"/>
    </source>
</evidence>
<evidence type="ECO:0000313" key="1">
    <source>
        <dbReference type="EMBL" id="KFD52633.1"/>
    </source>
</evidence>
<name>A0A085M5Y7_9BILA</name>
<dbReference type="EMBL" id="KL363225">
    <property type="protein sequence ID" value="KFD52633.1"/>
    <property type="molecule type" value="Genomic_DNA"/>
</dbReference>
<dbReference type="AlphaFoldDB" id="A0A085M5Y7"/>
<proteinExistence type="predicted"/>
<accession>A0A085M5Y7</accession>
<dbReference type="Proteomes" id="UP000030764">
    <property type="component" value="Unassembled WGS sequence"/>
</dbReference>